<feature type="chain" id="PRO_5031092074" description="DUF5683 domain-containing protein" evidence="1">
    <location>
        <begin position="21"/>
        <end position="218"/>
    </location>
</feature>
<accession>A0A7V0XED7</accession>
<dbReference type="AlphaFoldDB" id="A0A7V0XED7"/>
<organism evidence="2">
    <name type="scientific">candidate division WOR-3 bacterium</name>
    <dbReference type="NCBI Taxonomy" id="2052148"/>
    <lineage>
        <taxon>Bacteria</taxon>
        <taxon>Bacteria division WOR-3</taxon>
    </lineage>
</organism>
<dbReference type="EMBL" id="DSBX01000005">
    <property type="protein sequence ID" value="HDQ98674.1"/>
    <property type="molecule type" value="Genomic_DNA"/>
</dbReference>
<feature type="signal peptide" evidence="1">
    <location>
        <begin position="1"/>
        <end position="20"/>
    </location>
</feature>
<keyword evidence="1" id="KW-0732">Signal</keyword>
<proteinExistence type="predicted"/>
<evidence type="ECO:0000256" key="1">
    <source>
        <dbReference type="SAM" id="SignalP"/>
    </source>
</evidence>
<comment type="caution">
    <text evidence="2">The sequence shown here is derived from an EMBL/GenBank/DDBJ whole genome shotgun (WGS) entry which is preliminary data.</text>
</comment>
<reference evidence="2" key="1">
    <citation type="journal article" date="2020" name="mSystems">
        <title>Genome- and Community-Level Interaction Insights into Carbon Utilization and Element Cycling Functions of Hydrothermarchaeota in Hydrothermal Sediment.</title>
        <authorList>
            <person name="Zhou Z."/>
            <person name="Liu Y."/>
            <person name="Xu W."/>
            <person name="Pan J."/>
            <person name="Luo Z.H."/>
            <person name="Li M."/>
        </authorList>
    </citation>
    <scope>NUCLEOTIDE SEQUENCE [LARGE SCALE GENOMIC DNA]</scope>
    <source>
        <strain evidence="2">SpSt-1182</strain>
    </source>
</reference>
<name>A0A7V0XED7_UNCW3</name>
<protein>
    <recommendedName>
        <fullName evidence="3">DUF5683 domain-containing protein</fullName>
    </recommendedName>
</protein>
<sequence>MKRTTLAILALLLFGPSASARVHRGIAVLSSTALPGSGQYLLGSRARGEALMWIDGAVALTWLALSWYGTNRETDARLRAVRDAGADPAFSDIRYYRALERYDNIERQEEDLRREARSRHPGDPEAQHLYFEERRFPAAAGWDWSSDSARFDYWRIRKQARAASLNAGFAAGGLLLGRIVSIVDCAFFAGAGPGSSRAGRLEAGTGERLGSVELRYRF</sequence>
<gene>
    <name evidence="2" type="ORF">ENN51_00080</name>
</gene>
<dbReference type="Proteomes" id="UP000885672">
    <property type="component" value="Unassembled WGS sequence"/>
</dbReference>
<evidence type="ECO:0000313" key="2">
    <source>
        <dbReference type="EMBL" id="HDQ98674.1"/>
    </source>
</evidence>
<evidence type="ECO:0008006" key="3">
    <source>
        <dbReference type="Google" id="ProtNLM"/>
    </source>
</evidence>